<keyword evidence="8" id="KW-1185">Reference proteome</keyword>
<keyword evidence="2 5" id="KW-0274">FAD</keyword>
<dbReference type="HAMAP" id="MF_01685">
    <property type="entry name" value="FENR2"/>
    <property type="match status" value="1"/>
</dbReference>
<feature type="binding site" evidence="5">
    <location>
        <position position="326"/>
    </location>
    <ligand>
        <name>FAD</name>
        <dbReference type="ChEBI" id="CHEBI:57692"/>
    </ligand>
</feature>
<comment type="caution">
    <text evidence="5">Lacks conserved residue(s) required for the propagation of feature annotation.</text>
</comment>
<evidence type="ECO:0000313" key="7">
    <source>
        <dbReference type="EMBL" id="GGO87102.1"/>
    </source>
</evidence>
<sequence length="340" mass="37427">MKRTDVLVIGAGPAGLFQVFELGLQGLACTVVEALPQPGGQCAELYPDKPIYDIPAIPVISGAGLTESLLRQIEPFAPDFLFGDTLTEINRDGERLNARTAAGVEIDAGAVVICAGAGIFRPVRMKLPGIDRFEGRQLHYAVRDRSNLRDRQLVIFGGGDSALDWALALAGEARSLVLVHRSERFRAQPALVERMQQLCREGRMQCLFGKASDYRENAGRLDAVQVTLADGETRWLELDQLLVFFGMVPNPGPLTDWRLDMERNQVRVDTERFETSVPGVFAVGDINIYPGKKKLILSAFHEAALAAFAIKERLEPGKKAQLQYTTTSPQLLKRLGRKGQ</sequence>
<feature type="domain" description="FAD/NAD(P)-binding" evidence="6">
    <location>
        <begin position="5"/>
        <end position="290"/>
    </location>
</feature>
<feature type="binding site" evidence="5">
    <location>
        <position position="285"/>
    </location>
    <ligand>
        <name>FAD</name>
        <dbReference type="ChEBI" id="CHEBI:57692"/>
    </ligand>
</feature>
<keyword evidence="4 5" id="KW-0560">Oxidoreductase</keyword>
<dbReference type="Proteomes" id="UP000599578">
    <property type="component" value="Unassembled WGS sequence"/>
</dbReference>
<name>A0A917ZQ52_9GAMM</name>
<evidence type="ECO:0000256" key="2">
    <source>
        <dbReference type="ARBA" id="ARBA00022827"/>
    </source>
</evidence>
<dbReference type="GO" id="GO:0004324">
    <property type="term" value="F:ferredoxin-NADP+ reductase activity"/>
    <property type="evidence" value="ECO:0007669"/>
    <property type="project" value="UniProtKB-UniRule"/>
</dbReference>
<keyword evidence="1 5" id="KW-0285">Flavoprotein</keyword>
<evidence type="ECO:0000259" key="6">
    <source>
        <dbReference type="Pfam" id="PF07992"/>
    </source>
</evidence>
<comment type="subunit">
    <text evidence="5">Homodimer.</text>
</comment>
<feature type="binding site" evidence="5">
    <location>
        <position position="41"/>
    </location>
    <ligand>
        <name>FAD</name>
        <dbReference type="ChEBI" id="CHEBI:57692"/>
    </ligand>
</feature>
<dbReference type="Gene3D" id="3.50.50.60">
    <property type="entry name" value="FAD/NAD(P)-binding domain"/>
    <property type="match status" value="2"/>
</dbReference>
<dbReference type="EC" id="1.18.1.2" evidence="5"/>
<evidence type="ECO:0000256" key="4">
    <source>
        <dbReference type="ARBA" id="ARBA00023002"/>
    </source>
</evidence>
<dbReference type="InterPro" id="IPR050097">
    <property type="entry name" value="Ferredoxin-NADP_redctase_2"/>
</dbReference>
<dbReference type="AlphaFoldDB" id="A0A917ZQ52"/>
<evidence type="ECO:0000256" key="5">
    <source>
        <dbReference type="HAMAP-Rule" id="MF_01685"/>
    </source>
</evidence>
<comment type="cofactor">
    <cofactor evidence="5">
        <name>FAD</name>
        <dbReference type="ChEBI" id="CHEBI:57692"/>
    </cofactor>
    <text evidence="5">Binds 1 FAD per subunit.</text>
</comment>
<comment type="caution">
    <text evidence="7">The sequence shown here is derived from an EMBL/GenBank/DDBJ whole genome shotgun (WGS) entry which is preliminary data.</text>
</comment>
<dbReference type="GO" id="GO:0050660">
    <property type="term" value="F:flavin adenine dinucleotide binding"/>
    <property type="evidence" value="ECO:0007669"/>
    <property type="project" value="UniProtKB-UniRule"/>
</dbReference>
<dbReference type="GO" id="GO:0050661">
    <property type="term" value="F:NADP binding"/>
    <property type="evidence" value="ECO:0007669"/>
    <property type="project" value="UniProtKB-UniRule"/>
</dbReference>
<keyword evidence="3 5" id="KW-0521">NADP</keyword>
<dbReference type="Pfam" id="PF07992">
    <property type="entry name" value="Pyr_redox_2"/>
    <property type="match status" value="1"/>
</dbReference>
<dbReference type="EMBL" id="BMLT01000012">
    <property type="protein sequence ID" value="GGO87102.1"/>
    <property type="molecule type" value="Genomic_DNA"/>
</dbReference>
<dbReference type="PANTHER" id="PTHR48105">
    <property type="entry name" value="THIOREDOXIN REDUCTASE 1-RELATED-RELATED"/>
    <property type="match status" value="1"/>
</dbReference>
<reference evidence="7 8" key="1">
    <citation type="journal article" date="2014" name="Int. J. Syst. Evol. Microbiol.">
        <title>Complete genome sequence of Corynebacterium casei LMG S-19264T (=DSM 44701T), isolated from a smear-ripened cheese.</title>
        <authorList>
            <consortium name="US DOE Joint Genome Institute (JGI-PGF)"/>
            <person name="Walter F."/>
            <person name="Albersmeier A."/>
            <person name="Kalinowski J."/>
            <person name="Ruckert C."/>
        </authorList>
    </citation>
    <scope>NUCLEOTIDE SEQUENCE [LARGE SCALE GENOMIC DNA]</scope>
    <source>
        <strain evidence="7 8">CGMCC 1.7286</strain>
    </source>
</reference>
<feature type="binding site" evidence="5">
    <location>
        <position position="33"/>
    </location>
    <ligand>
        <name>FAD</name>
        <dbReference type="ChEBI" id="CHEBI:57692"/>
    </ligand>
</feature>
<dbReference type="SUPFAM" id="SSF51905">
    <property type="entry name" value="FAD/NAD(P)-binding domain"/>
    <property type="match status" value="1"/>
</dbReference>
<dbReference type="RefSeq" id="WP_188862354.1">
    <property type="nucleotide sequence ID" value="NZ_BMLT01000012.1"/>
</dbReference>
<feature type="binding site" evidence="5">
    <location>
        <position position="86"/>
    </location>
    <ligand>
        <name>FAD</name>
        <dbReference type="ChEBI" id="CHEBI:57692"/>
    </ligand>
</feature>
<feature type="binding site" evidence="5">
    <location>
        <position position="120"/>
    </location>
    <ligand>
        <name>FAD</name>
        <dbReference type="ChEBI" id="CHEBI:57692"/>
    </ligand>
</feature>
<evidence type="ECO:0000256" key="3">
    <source>
        <dbReference type="ARBA" id="ARBA00022857"/>
    </source>
</evidence>
<protein>
    <recommendedName>
        <fullName evidence="5">Ferredoxin--NADP reductase</fullName>
        <shortName evidence="5">FNR</shortName>
        <shortName evidence="5">Fd-NADP(+) reductase</shortName>
        <ecNumber evidence="5">1.18.1.2</ecNumber>
    </recommendedName>
</protein>
<organism evidence="7 8">
    <name type="scientific">Marinobacterium nitratireducens</name>
    <dbReference type="NCBI Taxonomy" id="518897"/>
    <lineage>
        <taxon>Bacteria</taxon>
        <taxon>Pseudomonadati</taxon>
        <taxon>Pseudomonadota</taxon>
        <taxon>Gammaproteobacteria</taxon>
        <taxon>Oceanospirillales</taxon>
        <taxon>Oceanospirillaceae</taxon>
        <taxon>Marinobacterium</taxon>
    </lineage>
</organism>
<dbReference type="PRINTS" id="PR00368">
    <property type="entry name" value="FADPNR"/>
</dbReference>
<gene>
    <name evidence="7" type="ORF">GCM10011348_39510</name>
</gene>
<comment type="similarity">
    <text evidence="5">Belongs to the ferredoxin--NADP reductase type 2 family.</text>
</comment>
<dbReference type="InterPro" id="IPR022890">
    <property type="entry name" value="Fd--NADP_Rdtase_type_2"/>
</dbReference>
<accession>A0A917ZQ52</accession>
<feature type="binding site" evidence="5">
    <location>
        <position position="46"/>
    </location>
    <ligand>
        <name>FAD</name>
        <dbReference type="ChEBI" id="CHEBI:57692"/>
    </ligand>
</feature>
<evidence type="ECO:0000313" key="8">
    <source>
        <dbReference type="Proteomes" id="UP000599578"/>
    </source>
</evidence>
<evidence type="ECO:0000256" key="1">
    <source>
        <dbReference type="ARBA" id="ARBA00022630"/>
    </source>
</evidence>
<comment type="catalytic activity">
    <reaction evidence="5">
        <text>2 reduced [2Fe-2S]-[ferredoxin] + NADP(+) + H(+) = 2 oxidized [2Fe-2S]-[ferredoxin] + NADPH</text>
        <dbReference type="Rhea" id="RHEA:20125"/>
        <dbReference type="Rhea" id="RHEA-COMP:10000"/>
        <dbReference type="Rhea" id="RHEA-COMP:10001"/>
        <dbReference type="ChEBI" id="CHEBI:15378"/>
        <dbReference type="ChEBI" id="CHEBI:33737"/>
        <dbReference type="ChEBI" id="CHEBI:33738"/>
        <dbReference type="ChEBI" id="CHEBI:57783"/>
        <dbReference type="ChEBI" id="CHEBI:58349"/>
        <dbReference type="EC" id="1.18.1.2"/>
    </reaction>
</comment>
<proteinExistence type="inferred from homology"/>
<dbReference type="InterPro" id="IPR036188">
    <property type="entry name" value="FAD/NAD-bd_sf"/>
</dbReference>
<dbReference type="InterPro" id="IPR023753">
    <property type="entry name" value="FAD/NAD-binding_dom"/>
</dbReference>
<dbReference type="PRINTS" id="PR00469">
    <property type="entry name" value="PNDRDTASEII"/>
</dbReference>